<evidence type="ECO:0000256" key="10">
    <source>
        <dbReference type="ARBA" id="ARBA00023033"/>
    </source>
</evidence>
<keyword evidence="13" id="KW-1185">Reference proteome</keyword>
<keyword evidence="4" id="KW-0349">Heme</keyword>
<keyword evidence="10" id="KW-0503">Monooxygenase</keyword>
<dbReference type="GO" id="GO:0016705">
    <property type="term" value="F:oxidoreductase activity, acting on paired donors, with incorporation or reduction of molecular oxygen"/>
    <property type="evidence" value="ECO:0007669"/>
    <property type="project" value="InterPro"/>
</dbReference>
<proteinExistence type="inferred from homology"/>
<keyword evidence="5" id="KW-0812">Transmembrane</keyword>
<comment type="subcellular location">
    <subcellularLocation>
        <location evidence="2">Membrane</location>
        <topology evidence="2">Single-pass membrane protein</topology>
    </subcellularLocation>
</comment>
<comment type="cofactor">
    <cofactor evidence="1">
        <name>heme</name>
        <dbReference type="ChEBI" id="CHEBI:30413"/>
    </cofactor>
</comment>
<evidence type="ECO:0000313" key="13">
    <source>
        <dbReference type="Proteomes" id="UP000292082"/>
    </source>
</evidence>
<dbReference type="Gene3D" id="1.10.630.10">
    <property type="entry name" value="Cytochrome P450"/>
    <property type="match status" value="1"/>
</dbReference>
<protein>
    <recommendedName>
        <fullName evidence="14">Cytochrome P450</fullName>
    </recommendedName>
</protein>
<evidence type="ECO:0000256" key="5">
    <source>
        <dbReference type="ARBA" id="ARBA00022692"/>
    </source>
</evidence>
<dbReference type="GO" id="GO:0005506">
    <property type="term" value="F:iron ion binding"/>
    <property type="evidence" value="ECO:0007669"/>
    <property type="project" value="InterPro"/>
</dbReference>
<evidence type="ECO:0000256" key="4">
    <source>
        <dbReference type="ARBA" id="ARBA00022617"/>
    </source>
</evidence>
<reference evidence="12 13" key="1">
    <citation type="submission" date="2019-01" db="EMBL/GenBank/DDBJ databases">
        <title>Draft genome sequences of three monokaryotic isolates of the white-rot basidiomycete fungus Dichomitus squalens.</title>
        <authorList>
            <consortium name="DOE Joint Genome Institute"/>
            <person name="Lopez S.C."/>
            <person name="Andreopoulos B."/>
            <person name="Pangilinan J."/>
            <person name="Lipzen A."/>
            <person name="Riley R."/>
            <person name="Ahrendt S."/>
            <person name="Ng V."/>
            <person name="Barry K."/>
            <person name="Daum C."/>
            <person name="Grigoriev I.V."/>
            <person name="Hilden K.S."/>
            <person name="Makela M.R."/>
            <person name="de Vries R.P."/>
        </authorList>
    </citation>
    <scope>NUCLEOTIDE SEQUENCE [LARGE SCALE GENOMIC DNA]</scope>
    <source>
        <strain evidence="12 13">CBS 464.89</strain>
    </source>
</reference>
<dbReference type="SUPFAM" id="SSF48264">
    <property type="entry name" value="Cytochrome P450"/>
    <property type="match status" value="1"/>
</dbReference>
<dbReference type="GO" id="GO:0004497">
    <property type="term" value="F:monooxygenase activity"/>
    <property type="evidence" value="ECO:0007669"/>
    <property type="project" value="UniProtKB-KW"/>
</dbReference>
<evidence type="ECO:0000256" key="1">
    <source>
        <dbReference type="ARBA" id="ARBA00001971"/>
    </source>
</evidence>
<dbReference type="GO" id="GO:0016020">
    <property type="term" value="C:membrane"/>
    <property type="evidence" value="ECO:0007669"/>
    <property type="project" value="UniProtKB-SubCell"/>
</dbReference>
<gene>
    <name evidence="12" type="ORF">BD310DRAFT_816425</name>
</gene>
<dbReference type="Proteomes" id="UP000292082">
    <property type="component" value="Unassembled WGS sequence"/>
</dbReference>
<evidence type="ECO:0008006" key="14">
    <source>
        <dbReference type="Google" id="ProtNLM"/>
    </source>
</evidence>
<comment type="similarity">
    <text evidence="3">Belongs to the cytochrome P450 family.</text>
</comment>
<keyword evidence="7" id="KW-1133">Transmembrane helix</keyword>
<keyword evidence="6" id="KW-0479">Metal-binding</keyword>
<sequence>MPYGSFWRNIRRALYQRFNSDAVSQFRPVLLQETHKLLKRLTASPDDVVEHIRLTIQVLKCVRDENHIRHRSGYSRDGLVMLEDNLAKAFEMIYAPGSYLVESFPFLRYVPVWFPGANFQKDAADFKEIFSTGLHKPFDVTSKNMRSGEYLSSLASSLVQQAQAEGEPD</sequence>
<evidence type="ECO:0000256" key="2">
    <source>
        <dbReference type="ARBA" id="ARBA00004167"/>
    </source>
</evidence>
<evidence type="ECO:0000256" key="3">
    <source>
        <dbReference type="ARBA" id="ARBA00010617"/>
    </source>
</evidence>
<dbReference type="EMBL" id="ML145110">
    <property type="protein sequence ID" value="TBU59801.1"/>
    <property type="molecule type" value="Genomic_DNA"/>
</dbReference>
<evidence type="ECO:0000256" key="9">
    <source>
        <dbReference type="ARBA" id="ARBA00023004"/>
    </source>
</evidence>
<dbReference type="PANTHER" id="PTHR46300:SF7">
    <property type="entry name" value="P450, PUTATIVE (EUROFUNG)-RELATED"/>
    <property type="match status" value="1"/>
</dbReference>
<keyword evidence="8" id="KW-0560">Oxidoreductase</keyword>
<dbReference type="AlphaFoldDB" id="A0A4Q9PYP1"/>
<name>A0A4Q9PYP1_9APHY</name>
<evidence type="ECO:0000313" key="12">
    <source>
        <dbReference type="EMBL" id="TBU59801.1"/>
    </source>
</evidence>
<dbReference type="GO" id="GO:0020037">
    <property type="term" value="F:heme binding"/>
    <property type="evidence" value="ECO:0007669"/>
    <property type="project" value="InterPro"/>
</dbReference>
<dbReference type="PANTHER" id="PTHR46300">
    <property type="entry name" value="P450, PUTATIVE (EUROFUNG)-RELATED-RELATED"/>
    <property type="match status" value="1"/>
</dbReference>
<keyword evidence="9" id="KW-0408">Iron</keyword>
<evidence type="ECO:0000256" key="11">
    <source>
        <dbReference type="ARBA" id="ARBA00023136"/>
    </source>
</evidence>
<keyword evidence="11" id="KW-0472">Membrane</keyword>
<dbReference type="InterPro" id="IPR050364">
    <property type="entry name" value="Cytochrome_P450_fung"/>
</dbReference>
<evidence type="ECO:0000256" key="6">
    <source>
        <dbReference type="ARBA" id="ARBA00022723"/>
    </source>
</evidence>
<evidence type="ECO:0000256" key="7">
    <source>
        <dbReference type="ARBA" id="ARBA00022989"/>
    </source>
</evidence>
<dbReference type="InterPro" id="IPR036396">
    <property type="entry name" value="Cyt_P450_sf"/>
</dbReference>
<organism evidence="12 13">
    <name type="scientific">Dichomitus squalens</name>
    <dbReference type="NCBI Taxonomy" id="114155"/>
    <lineage>
        <taxon>Eukaryota</taxon>
        <taxon>Fungi</taxon>
        <taxon>Dikarya</taxon>
        <taxon>Basidiomycota</taxon>
        <taxon>Agaricomycotina</taxon>
        <taxon>Agaricomycetes</taxon>
        <taxon>Polyporales</taxon>
        <taxon>Polyporaceae</taxon>
        <taxon>Dichomitus</taxon>
    </lineage>
</organism>
<accession>A0A4Q9PYP1</accession>
<evidence type="ECO:0000256" key="8">
    <source>
        <dbReference type="ARBA" id="ARBA00023002"/>
    </source>
</evidence>